<dbReference type="InterPro" id="IPR050711">
    <property type="entry name" value="ET-N_metabolism_enzyme"/>
</dbReference>
<evidence type="ECO:0000256" key="12">
    <source>
        <dbReference type="ARBA" id="ARBA00023002"/>
    </source>
</evidence>
<evidence type="ECO:0000313" key="25">
    <source>
        <dbReference type="Proteomes" id="UP000183868"/>
    </source>
</evidence>
<dbReference type="InterPro" id="IPR002489">
    <property type="entry name" value="Glu_synth_asu_C"/>
</dbReference>
<keyword evidence="12" id="KW-0560">Oxidoreductase</keyword>
<evidence type="ECO:0000256" key="20">
    <source>
        <dbReference type="ARBA" id="ARBA00079921"/>
    </source>
</evidence>
<dbReference type="Pfam" id="PF01645">
    <property type="entry name" value="Glu_synthase"/>
    <property type="match status" value="1"/>
</dbReference>
<comment type="cofactor">
    <cofactor evidence="1">
        <name>FMN</name>
        <dbReference type="ChEBI" id="CHEBI:58210"/>
    </cofactor>
</comment>
<dbReference type="CDD" id="cd00982">
    <property type="entry name" value="gltB_C"/>
    <property type="match status" value="1"/>
</dbReference>
<evidence type="ECO:0000256" key="7">
    <source>
        <dbReference type="ARBA" id="ARBA00022630"/>
    </source>
</evidence>
<comment type="cofactor">
    <cofactor evidence="3">
        <name>FAD</name>
        <dbReference type="ChEBI" id="CHEBI:57692"/>
    </cofactor>
</comment>
<evidence type="ECO:0000256" key="17">
    <source>
        <dbReference type="ARBA" id="ARBA00037898"/>
    </source>
</evidence>
<dbReference type="Pfam" id="PF01493">
    <property type="entry name" value="GXGXG"/>
    <property type="match status" value="1"/>
</dbReference>
<keyword evidence="14" id="KW-0411">Iron-sulfur</keyword>
<dbReference type="Proteomes" id="UP000004671">
    <property type="component" value="Chromosome"/>
</dbReference>
<dbReference type="FunFam" id="3.60.20.10:FF:000001">
    <property type="entry name" value="Glutamate synthase, large subunit"/>
    <property type="match status" value="1"/>
</dbReference>
<dbReference type="FunCoup" id="H1XRZ6">
    <property type="interactions" value="447"/>
</dbReference>
<keyword evidence="13" id="KW-0408">Iron</keyword>
<keyword evidence="7" id="KW-0285">Flavoprotein</keyword>
<keyword evidence="15" id="KW-0314">Glutamate biosynthesis</keyword>
<keyword evidence="8" id="KW-0288">FMN</keyword>
<evidence type="ECO:0000256" key="4">
    <source>
        <dbReference type="ARBA" id="ARBA00009716"/>
    </source>
</evidence>
<dbReference type="InterPro" id="IPR002932">
    <property type="entry name" value="Glu_synthdom"/>
</dbReference>
<dbReference type="Proteomes" id="UP000183868">
    <property type="component" value="Chromosome"/>
</dbReference>
<dbReference type="NCBIfam" id="NF008730">
    <property type="entry name" value="PRK11750.1"/>
    <property type="match status" value="1"/>
</dbReference>
<dbReference type="PANTHER" id="PTHR11938:SF133">
    <property type="entry name" value="GLUTAMATE SYNTHASE (NADH)"/>
    <property type="match status" value="1"/>
</dbReference>
<dbReference type="Pfam" id="PF00310">
    <property type="entry name" value="GATase_2"/>
    <property type="match status" value="1"/>
</dbReference>
<comment type="pathway">
    <text evidence="17">Amino-acid biosynthesis; L-glutamate biosynthesis via GLT pathway; L-glutamate from 2-oxoglutarate and L-glutamine (NADP(+) route): step 1/1.</text>
</comment>
<sequence>MKNKGLYHKQFEHDACGLGFIVNINGAREHAIIDHAITILNNLEHRGAVGGDAKSGDGAGMMLQIPHKFFQKALDFSLPQAGSYGVGFLFLPRNETEKARKMVRAMVRKEGGRLLGWRQVPVNPDALGAFARKSMPTFWQIFVRFKNLVGQQLERKLYILRKTLESEAQTNHWTMDDFYVVSLSARTIVYKGMFVSLQFQNFYPDLTDPDFESALAMVHQRYSTNTFPSWPLAQPFRFIAHNGEINTLRGNINKIKDREYTLSSPLFGQEIEKIFPIVNPEASDSACFDNVFELLVQGGRSMEHAMMMMVPEAFGLQFHMSQDLRAFYEYHMTIMDPWDGPAALIFSDGVKIGAYLDRNGLRPGRYTITRSGRMILASESGVLPVDPQDVREKGRLMPGKMILVDTQRQRVIKDKEIKASVSRWKPYRRWLAENKIELKGMFQIPYRMRLNKAHLAERQKVFGYTLEDVRMIILPMAQNAQEAVGSMGNDAALAVLSEKPQLLYNYFKQRFAQVTNPPIDPYRENLIMSLSSWVGRQRNLLEETPEHCRQLKLPHPVLTNEDIERLRGVNIKGLKVGTVPMLFEAREGALENGLERLCAAVQKKVDAGYSLIILSDRDIDEQQAPIPALLATSVVHHHLVRRNKRHLTALILETGEAREVHHFATLISFGASGINPYLVFETIHDLKSRGKLASDLNLDLASMNFIAAINKGLLKVMSKMGISTLRSYRHAETFEAIGLSADFVQRYFPNTHSPIGGIGLKTVEKETLERHRLAFEKQTESGVRPLPSGGQYHYRRQGEKHLITPEIVVHLQRAVRQGDYHLFKQYSALVDEHSRKLCTLRGLFKIKKPTPVPLNEVEPVESIVKRFVTSAMSFGSISKEAHETLALAMNRLGAKSNSGEGGEDESRFLPLPNGDSLNSKIKQVASGRFGVNINYLVHAEEIQIKIAQGAKPGEGGQLPGFKVDSVIARVRHSTPGVMLISPPPHHDIYSIEDLAQLISDLKHANRRARISVKLVSELGIGTVAAGVAKARADMVLISGHDGGTGASPWSSIKHAGSAWEIGLAETHQVLKQNALRDRISVQVDGQLRTGRDIIIAALLGAEEFGFGTVALMSLGCVMMRKCHLNTCPVGVATQDERLRKRFTGRPEHVMNLMRFLAQEVREHLAEMGFRSLTEIVGRSDLLEVDQALHHFKSKGLDFSPLFADGLAATAASNCAVRQQEHDFSRTLDFNLLPNLQKAIEKQQPVELTAPIFNFNRTVGTIISSEIATKYGSQGLPEDTVTIRFKGSAGQSFGAFLAHGVTFFLEGDANDYLGKGLSGGKIIIRPPERSNFLPQNNVICGNVALFGATAGEVYINGVAGERFAVRNSGALAVVEGVGDHGCEYMTGGRVIVLGGTGVNFAAGMSGGIAYVLDENQLFDTRCNLEMVDIEPLNDEQDVAFLKSCIEKHHAYTASPLAAEILAQWEDFLPSFVKVMPIDYRKALERLKESQFSEDGAVKVTEEVFG</sequence>
<dbReference type="STRING" id="880073.Cabys_1739"/>
<dbReference type="InterPro" id="IPR029055">
    <property type="entry name" value="Ntn_hydrolases_N"/>
</dbReference>
<feature type="domain" description="Glutamine amidotransferase type-2" evidence="21">
    <location>
        <begin position="16"/>
        <end position="407"/>
    </location>
</feature>
<dbReference type="InterPro" id="IPR017932">
    <property type="entry name" value="GATase_2_dom"/>
</dbReference>
<dbReference type="HOGENOM" id="CLU_000422_8_2_0"/>
<dbReference type="Gene3D" id="3.20.20.70">
    <property type="entry name" value="Aldolase class I"/>
    <property type="match status" value="2"/>
</dbReference>
<dbReference type="SUPFAM" id="SSF56235">
    <property type="entry name" value="N-terminal nucleophile aminohydrolases (Ntn hydrolases)"/>
    <property type="match status" value="1"/>
</dbReference>
<dbReference type="eggNOG" id="COG0069">
    <property type="taxonomic scope" value="Bacteria"/>
</dbReference>
<dbReference type="GO" id="GO:0051538">
    <property type="term" value="F:3 iron, 4 sulfur cluster binding"/>
    <property type="evidence" value="ECO:0007669"/>
    <property type="project" value="UniProtKB-KW"/>
</dbReference>
<accession>H1XRZ6</accession>
<dbReference type="GO" id="GO:0006537">
    <property type="term" value="P:glutamate biosynthetic process"/>
    <property type="evidence" value="ECO:0007669"/>
    <property type="project" value="UniProtKB-KW"/>
</dbReference>
<keyword evidence="16" id="KW-0003">3Fe-4S</keyword>
<evidence type="ECO:0000256" key="13">
    <source>
        <dbReference type="ARBA" id="ARBA00023004"/>
    </source>
</evidence>
<keyword evidence="24" id="KW-1185">Reference proteome</keyword>
<evidence type="ECO:0000259" key="21">
    <source>
        <dbReference type="PROSITE" id="PS51278"/>
    </source>
</evidence>
<evidence type="ECO:0000256" key="19">
    <source>
        <dbReference type="ARBA" id="ARBA00072108"/>
    </source>
</evidence>
<dbReference type="CDD" id="cd00713">
    <property type="entry name" value="GltS"/>
    <property type="match status" value="1"/>
</dbReference>
<evidence type="ECO:0000256" key="10">
    <source>
        <dbReference type="ARBA" id="ARBA00022827"/>
    </source>
</evidence>
<dbReference type="EC" id="1.4.1.13" evidence="5"/>
<evidence type="ECO:0000256" key="11">
    <source>
        <dbReference type="ARBA" id="ARBA00022962"/>
    </source>
</evidence>
<evidence type="ECO:0000256" key="1">
    <source>
        <dbReference type="ARBA" id="ARBA00001917"/>
    </source>
</evidence>
<evidence type="ECO:0000256" key="2">
    <source>
        <dbReference type="ARBA" id="ARBA00001927"/>
    </source>
</evidence>
<dbReference type="CDD" id="cd02808">
    <property type="entry name" value="GltS_FMN"/>
    <property type="match status" value="1"/>
</dbReference>
<reference evidence="23 24" key="1">
    <citation type="submission" date="2011-09" db="EMBL/GenBank/DDBJ databases">
        <title>The permanent draft genome of Caldithrix abyssi DSM 13497.</title>
        <authorList>
            <consortium name="US DOE Joint Genome Institute (JGI-PGF)"/>
            <person name="Lucas S."/>
            <person name="Han J."/>
            <person name="Lapidus A."/>
            <person name="Bruce D."/>
            <person name="Goodwin L."/>
            <person name="Pitluck S."/>
            <person name="Peters L."/>
            <person name="Kyrpides N."/>
            <person name="Mavromatis K."/>
            <person name="Ivanova N."/>
            <person name="Mikhailova N."/>
            <person name="Chertkov O."/>
            <person name="Detter J.C."/>
            <person name="Tapia R."/>
            <person name="Han C."/>
            <person name="Land M."/>
            <person name="Hauser L."/>
            <person name="Markowitz V."/>
            <person name="Cheng J.-F."/>
            <person name="Hugenholtz P."/>
            <person name="Woyke T."/>
            <person name="Wu D."/>
            <person name="Spring S."/>
            <person name="Brambilla E."/>
            <person name="Klenk H.-P."/>
            <person name="Eisen J.A."/>
        </authorList>
    </citation>
    <scope>NUCLEOTIDE SEQUENCE [LARGE SCALE GENOMIC DNA]</scope>
    <source>
        <strain evidence="23 24">DSM 13497</strain>
    </source>
</reference>
<dbReference type="Pfam" id="PF04898">
    <property type="entry name" value="Glu_syn_central"/>
    <property type="match status" value="1"/>
</dbReference>
<evidence type="ECO:0000256" key="8">
    <source>
        <dbReference type="ARBA" id="ARBA00022643"/>
    </source>
</evidence>
<dbReference type="PaxDb" id="880073-Calab_2882"/>
<protein>
    <recommendedName>
        <fullName evidence="19">Glutamate synthase [NADPH] large chain</fullName>
        <ecNumber evidence="5">1.4.1.13</ecNumber>
    </recommendedName>
    <alternativeName>
        <fullName evidence="20">Glutamate synthase subunit alpha</fullName>
    </alternativeName>
</protein>
<gene>
    <name evidence="22" type="ORF">Cabys_1739</name>
    <name evidence="23" type="ORF">Calab_2882</name>
</gene>
<keyword evidence="9" id="KW-0479">Metal-binding</keyword>
<evidence type="ECO:0000313" key="24">
    <source>
        <dbReference type="Proteomes" id="UP000004671"/>
    </source>
</evidence>
<organism evidence="23 24">
    <name type="scientific">Caldithrix abyssi DSM 13497</name>
    <dbReference type="NCBI Taxonomy" id="880073"/>
    <lineage>
        <taxon>Bacteria</taxon>
        <taxon>Pseudomonadati</taxon>
        <taxon>Calditrichota</taxon>
        <taxon>Calditrichia</taxon>
        <taxon>Calditrichales</taxon>
        <taxon>Calditrichaceae</taxon>
        <taxon>Caldithrix</taxon>
    </lineage>
</organism>
<dbReference type="PROSITE" id="PS51278">
    <property type="entry name" value="GATASE_TYPE_2"/>
    <property type="match status" value="1"/>
</dbReference>
<comment type="catalytic activity">
    <reaction evidence="18">
        <text>2 L-glutamate + NADP(+) = L-glutamine + 2-oxoglutarate + NADPH + H(+)</text>
        <dbReference type="Rhea" id="RHEA:15501"/>
        <dbReference type="ChEBI" id="CHEBI:15378"/>
        <dbReference type="ChEBI" id="CHEBI:16810"/>
        <dbReference type="ChEBI" id="CHEBI:29985"/>
        <dbReference type="ChEBI" id="CHEBI:57783"/>
        <dbReference type="ChEBI" id="CHEBI:58349"/>
        <dbReference type="ChEBI" id="CHEBI:58359"/>
        <dbReference type="EC" id="1.4.1.13"/>
    </reaction>
</comment>
<evidence type="ECO:0000313" key="22">
    <source>
        <dbReference type="EMBL" id="APF18488.1"/>
    </source>
</evidence>
<dbReference type="FunFam" id="3.20.20.70:FF:000031">
    <property type="entry name" value="Glutamate synthase 1 [NADH]"/>
    <property type="match status" value="1"/>
</dbReference>
<evidence type="ECO:0000256" key="9">
    <source>
        <dbReference type="ARBA" id="ARBA00022723"/>
    </source>
</evidence>
<evidence type="ECO:0000256" key="18">
    <source>
        <dbReference type="ARBA" id="ARBA00048151"/>
    </source>
</evidence>
<dbReference type="GO" id="GO:0019676">
    <property type="term" value="P:ammonia assimilation cycle"/>
    <property type="evidence" value="ECO:0007669"/>
    <property type="project" value="TreeGrafter"/>
</dbReference>
<evidence type="ECO:0000256" key="16">
    <source>
        <dbReference type="ARBA" id="ARBA00023291"/>
    </source>
</evidence>
<dbReference type="InterPro" id="IPR013785">
    <property type="entry name" value="Aldolase_TIM"/>
</dbReference>
<dbReference type="InParanoid" id="H1XRZ6"/>
<dbReference type="InterPro" id="IPR006982">
    <property type="entry name" value="Glu_synth_centr_N"/>
</dbReference>
<keyword evidence="11" id="KW-0315">Glutamine amidotransferase</keyword>
<dbReference type="SUPFAM" id="SSF69336">
    <property type="entry name" value="Alpha subunit of glutamate synthase, C-terminal domain"/>
    <property type="match status" value="1"/>
</dbReference>
<keyword evidence="6" id="KW-0028">Amino-acid biosynthesis</keyword>
<dbReference type="SUPFAM" id="SSF51395">
    <property type="entry name" value="FMN-linked oxidoreductases"/>
    <property type="match status" value="1"/>
</dbReference>
<name>H1XRZ6_CALAY</name>
<dbReference type="eggNOG" id="COG0067">
    <property type="taxonomic scope" value="Bacteria"/>
</dbReference>
<evidence type="ECO:0000256" key="3">
    <source>
        <dbReference type="ARBA" id="ARBA00001974"/>
    </source>
</evidence>
<comment type="cofactor">
    <cofactor evidence="2">
        <name>[3Fe-4S] cluster</name>
        <dbReference type="ChEBI" id="CHEBI:21137"/>
    </cofactor>
</comment>
<dbReference type="Gene3D" id="3.60.20.10">
    <property type="entry name" value="Glutamine Phosphoribosylpyrophosphate, subunit 1, domain 1"/>
    <property type="match status" value="1"/>
</dbReference>
<dbReference type="RefSeq" id="WP_006929843.1">
    <property type="nucleotide sequence ID" value="NZ_CM001402.1"/>
</dbReference>
<comment type="similarity">
    <text evidence="4">Belongs to the glutamate synthase family.</text>
</comment>
<evidence type="ECO:0000256" key="14">
    <source>
        <dbReference type="ARBA" id="ARBA00023014"/>
    </source>
</evidence>
<dbReference type="FunFam" id="2.160.20.60:FF:000001">
    <property type="entry name" value="Glutamate synthase, large subunit"/>
    <property type="match status" value="1"/>
</dbReference>
<dbReference type="OrthoDB" id="9758182at2"/>
<evidence type="ECO:0000313" key="23">
    <source>
        <dbReference type="EMBL" id="EHO42489.1"/>
    </source>
</evidence>
<evidence type="ECO:0000256" key="15">
    <source>
        <dbReference type="ARBA" id="ARBA00023164"/>
    </source>
</evidence>
<proteinExistence type="inferred from homology"/>
<evidence type="ECO:0000256" key="5">
    <source>
        <dbReference type="ARBA" id="ARBA00012079"/>
    </source>
</evidence>
<dbReference type="EMBL" id="CP018099">
    <property type="protein sequence ID" value="APF18488.1"/>
    <property type="molecule type" value="Genomic_DNA"/>
</dbReference>
<dbReference type="GO" id="GO:0046872">
    <property type="term" value="F:metal ion binding"/>
    <property type="evidence" value="ECO:0007669"/>
    <property type="project" value="UniProtKB-KW"/>
</dbReference>
<reference evidence="22 25" key="2">
    <citation type="submission" date="2016-11" db="EMBL/GenBank/DDBJ databases">
        <title>Genomic analysis of Caldithrix abyssi and proposal of a novel bacterial phylum Caldithrichaeota.</title>
        <authorList>
            <person name="Kublanov I."/>
            <person name="Sigalova O."/>
            <person name="Gavrilov S."/>
            <person name="Lebedinsky A."/>
            <person name="Ivanova N."/>
            <person name="Daum C."/>
            <person name="Reddy T."/>
            <person name="Klenk H.P."/>
            <person name="Goker M."/>
            <person name="Reva O."/>
            <person name="Miroshnichenko M."/>
            <person name="Kyprides N."/>
            <person name="Woyke T."/>
            <person name="Gelfand M."/>
        </authorList>
    </citation>
    <scope>NUCLEOTIDE SEQUENCE [LARGE SCALE GENOMIC DNA]</scope>
    <source>
        <strain evidence="22 25">LF13</strain>
    </source>
</reference>
<evidence type="ECO:0000256" key="6">
    <source>
        <dbReference type="ARBA" id="ARBA00022605"/>
    </source>
</evidence>
<dbReference type="InterPro" id="IPR036485">
    <property type="entry name" value="Glu_synth_asu_C_sf"/>
</dbReference>
<dbReference type="Gene3D" id="2.160.20.60">
    <property type="entry name" value="Glutamate synthase, alpha subunit, C-terminal domain"/>
    <property type="match status" value="1"/>
</dbReference>
<keyword evidence="10" id="KW-0274">FAD</keyword>
<dbReference type="GO" id="GO:0004355">
    <property type="term" value="F:glutamate synthase (NADPH) activity"/>
    <property type="evidence" value="ECO:0007669"/>
    <property type="project" value="UniProtKB-EC"/>
</dbReference>
<dbReference type="EMBL" id="CM001402">
    <property type="protein sequence ID" value="EHO42489.1"/>
    <property type="molecule type" value="Genomic_DNA"/>
</dbReference>
<dbReference type="PANTHER" id="PTHR11938">
    <property type="entry name" value="FAD NADPH DEHYDROGENASE/OXIDOREDUCTASE"/>
    <property type="match status" value="1"/>
</dbReference>
<dbReference type="KEGG" id="caby:Cabys_1739"/>